<dbReference type="GO" id="GO:0120147">
    <property type="term" value="F:formylglycine-generating oxidase activity"/>
    <property type="evidence" value="ECO:0007669"/>
    <property type="project" value="TreeGrafter"/>
</dbReference>
<dbReference type="AlphaFoldDB" id="A0A9J6ZP14"/>
<feature type="domain" description="Sulfatase-modifying factor enzyme-like" evidence="2">
    <location>
        <begin position="42"/>
        <end position="438"/>
    </location>
</feature>
<dbReference type="Proteomes" id="UP001056426">
    <property type="component" value="Chromosome"/>
</dbReference>
<dbReference type="InterPro" id="IPR016187">
    <property type="entry name" value="CTDL_fold"/>
</dbReference>
<evidence type="ECO:0000256" key="1">
    <source>
        <dbReference type="SAM" id="SignalP"/>
    </source>
</evidence>
<dbReference type="InterPro" id="IPR005532">
    <property type="entry name" value="SUMF_dom"/>
</dbReference>
<reference evidence="3" key="2">
    <citation type="submission" date="2022-06" db="EMBL/GenBank/DDBJ databases">
        <title>Xiashengella guii gen. nov. sp. nov., a bacterium isolated form anaerobic digestion tank.</title>
        <authorList>
            <person name="Huang H."/>
        </authorList>
    </citation>
    <scope>NUCLEOTIDE SEQUENCE</scope>
    <source>
        <strain evidence="3">Ai-910</strain>
    </source>
</reference>
<dbReference type="Pfam" id="PF03781">
    <property type="entry name" value="FGE-sulfatase"/>
    <property type="match status" value="1"/>
</dbReference>
<accession>A0A9J6ZP14</accession>
<feature type="signal peptide" evidence="1">
    <location>
        <begin position="1"/>
        <end position="21"/>
    </location>
</feature>
<name>A0A9J6ZP14_9BACT</name>
<proteinExistence type="predicted"/>
<keyword evidence="4" id="KW-1185">Reference proteome</keyword>
<dbReference type="InterPro" id="IPR051043">
    <property type="entry name" value="Sulfatase_Mod_Factor_Kinase"/>
</dbReference>
<protein>
    <submittedName>
        <fullName evidence="3">SUMF1/EgtB/PvdO family nonheme iron enzyme</fullName>
    </submittedName>
</protein>
<dbReference type="PANTHER" id="PTHR23150">
    <property type="entry name" value="SULFATASE MODIFYING FACTOR 1, 2"/>
    <property type="match status" value="1"/>
</dbReference>
<dbReference type="PROSITE" id="PS51257">
    <property type="entry name" value="PROKAR_LIPOPROTEIN"/>
    <property type="match status" value="1"/>
</dbReference>
<dbReference type="InterPro" id="IPR042095">
    <property type="entry name" value="SUMF_sf"/>
</dbReference>
<reference evidence="3" key="1">
    <citation type="submission" date="2022-05" db="EMBL/GenBank/DDBJ databases">
        <authorList>
            <person name="Sun X."/>
        </authorList>
    </citation>
    <scope>NUCLEOTIDE SEQUENCE</scope>
    <source>
        <strain evidence="3">Ai-910</strain>
    </source>
</reference>
<dbReference type="PANTHER" id="PTHR23150:SF19">
    <property type="entry name" value="FORMYLGLYCINE-GENERATING ENZYME"/>
    <property type="match status" value="1"/>
</dbReference>
<evidence type="ECO:0000259" key="2">
    <source>
        <dbReference type="Pfam" id="PF03781"/>
    </source>
</evidence>
<evidence type="ECO:0000313" key="4">
    <source>
        <dbReference type="Proteomes" id="UP001056426"/>
    </source>
</evidence>
<keyword evidence="1" id="KW-0732">Signal</keyword>
<dbReference type="EMBL" id="CP098400">
    <property type="protein sequence ID" value="URW79650.1"/>
    <property type="molecule type" value="Genomic_DNA"/>
</dbReference>
<organism evidence="3 4">
    <name type="scientific">Xiashengella succiniciproducens</name>
    <dbReference type="NCBI Taxonomy" id="2949635"/>
    <lineage>
        <taxon>Bacteria</taxon>
        <taxon>Pseudomonadati</taxon>
        <taxon>Bacteroidota</taxon>
        <taxon>Bacteroidia</taxon>
        <taxon>Marinilabiliales</taxon>
        <taxon>Marinilabiliaceae</taxon>
        <taxon>Xiashengella</taxon>
    </lineage>
</organism>
<gene>
    <name evidence="3" type="ORF">M9189_12410</name>
</gene>
<sequence>MKKVLALGIVLLTILSGCGNAGNGELVGVSRRGSFYEPDPFGMVFIPQGSFNMGLNDQDLSNSMTTQTRTLSIPSFWMDETEITNSEYRQFVYWVRDSIARRMLGEQFEEEFLFTEDEFGNPLDVPLINWKSRLEWDNEEYAEILEELFLPENERFFNRKEIDTRKLNYDYEWVDLQQAAKRTNRYNFETNSYEGEVANQFGEIIPINDRSAFILKDRVNVYPDTLVWIADFTYSFNEPWTEMYFWHPGFDEYPVVGVTWKQANAFCVWRSQLLNNFLTSKGQPPVMDYRLPTEYEWEYAARGGLSNNIYPWGGLYTRNDKGCFLANFKPLRGRYGDDGGMYTMNVASFHPNDFGLYDMAGNVAEWTSSAFDESSPVFMHDISPTYQYNALPGDHHVMKRKVIRGGSWKDIALFLQNSTRTYEYQDSAKSYIGFRCIRDYIGN</sequence>
<dbReference type="RefSeq" id="WP_250723665.1">
    <property type="nucleotide sequence ID" value="NZ_CP098400.1"/>
</dbReference>
<evidence type="ECO:0000313" key="3">
    <source>
        <dbReference type="EMBL" id="URW79650.1"/>
    </source>
</evidence>
<dbReference type="SUPFAM" id="SSF56436">
    <property type="entry name" value="C-type lectin-like"/>
    <property type="match status" value="1"/>
</dbReference>
<dbReference type="KEGG" id="alkq:M9189_12410"/>
<dbReference type="Gene3D" id="3.90.1580.10">
    <property type="entry name" value="paralog of FGE (formylglycine-generating enzyme)"/>
    <property type="match status" value="1"/>
</dbReference>
<feature type="chain" id="PRO_5039916633" evidence="1">
    <location>
        <begin position="22"/>
        <end position="443"/>
    </location>
</feature>